<evidence type="ECO:0000313" key="1">
    <source>
        <dbReference type="EMBL" id="CRK90875.1"/>
    </source>
</evidence>
<keyword evidence="2" id="KW-1185">Reference proteome</keyword>
<protein>
    <submittedName>
        <fullName evidence="1">CLUMA_CG004565, isoform A</fullName>
    </submittedName>
</protein>
<proteinExistence type="predicted"/>
<accession>A0A1J1HSC2</accession>
<evidence type="ECO:0000313" key="2">
    <source>
        <dbReference type="Proteomes" id="UP000183832"/>
    </source>
</evidence>
<name>A0A1J1HSC2_9DIPT</name>
<reference evidence="1 2" key="1">
    <citation type="submission" date="2015-04" db="EMBL/GenBank/DDBJ databases">
        <authorList>
            <person name="Syromyatnikov M.Y."/>
            <person name="Popov V.N."/>
        </authorList>
    </citation>
    <scope>NUCLEOTIDE SEQUENCE [LARGE SCALE GENOMIC DNA]</scope>
</reference>
<dbReference type="EMBL" id="CVRI01000020">
    <property type="protein sequence ID" value="CRK90875.1"/>
    <property type="molecule type" value="Genomic_DNA"/>
</dbReference>
<sequence>MVKTEIHDRSVEKEPEMLLTNSTLSRVNTYFQVITVNAFKCYRCFWPFLFVGEASFVGRKHKQDEGEVWFMHKSIDNVNIPFQNLITVSISNLSSRKYKQIDVNFMQTETLKKLFW</sequence>
<organism evidence="1 2">
    <name type="scientific">Clunio marinus</name>
    <dbReference type="NCBI Taxonomy" id="568069"/>
    <lineage>
        <taxon>Eukaryota</taxon>
        <taxon>Metazoa</taxon>
        <taxon>Ecdysozoa</taxon>
        <taxon>Arthropoda</taxon>
        <taxon>Hexapoda</taxon>
        <taxon>Insecta</taxon>
        <taxon>Pterygota</taxon>
        <taxon>Neoptera</taxon>
        <taxon>Endopterygota</taxon>
        <taxon>Diptera</taxon>
        <taxon>Nematocera</taxon>
        <taxon>Chironomoidea</taxon>
        <taxon>Chironomidae</taxon>
        <taxon>Clunio</taxon>
    </lineage>
</organism>
<dbReference type="AlphaFoldDB" id="A0A1J1HSC2"/>
<dbReference type="Proteomes" id="UP000183832">
    <property type="component" value="Unassembled WGS sequence"/>
</dbReference>
<gene>
    <name evidence="1" type="ORF">CLUMA_CG004565</name>
</gene>